<reference evidence="2 3" key="1">
    <citation type="submission" date="2011-07" db="EMBL/GenBank/DDBJ databases">
        <authorList>
            <person name="Coyne R."/>
            <person name="Brami D."/>
            <person name="Johnson J."/>
            <person name="Hostetler J."/>
            <person name="Hannick L."/>
            <person name="Clark T."/>
            <person name="Cassidy-Hanley D."/>
            <person name="Inman J."/>
        </authorList>
    </citation>
    <scope>NUCLEOTIDE SEQUENCE [LARGE SCALE GENOMIC DNA]</scope>
    <source>
        <strain evidence="2 3">G5</strain>
    </source>
</reference>
<gene>
    <name evidence="2" type="ORF">IMG5_029780</name>
</gene>
<keyword evidence="1" id="KW-0812">Transmembrane</keyword>
<sequence>YKYFIQEQNQKQKMLDDSKFFKLAQDFPKNLNIQLNPKLYVTRTWFRNYWILGIFVPVAYFLYQQPRIFLPYQYYPQRTTYCAKPDYMNNQVVFYSRVRANTLHDF</sequence>
<accession>G0QLF1</accession>
<dbReference type="AlphaFoldDB" id="G0QLF1"/>
<feature type="non-terminal residue" evidence="2">
    <location>
        <position position="1"/>
    </location>
</feature>
<evidence type="ECO:0000256" key="1">
    <source>
        <dbReference type="SAM" id="Phobius"/>
    </source>
</evidence>
<evidence type="ECO:0000313" key="2">
    <source>
        <dbReference type="EMBL" id="EGR33945.1"/>
    </source>
</evidence>
<dbReference type="OrthoDB" id="10366368at2759"/>
<dbReference type="eggNOG" id="ENOG502R2V1">
    <property type="taxonomic scope" value="Eukaryota"/>
</dbReference>
<feature type="transmembrane region" description="Helical" evidence="1">
    <location>
        <begin position="45"/>
        <end position="63"/>
    </location>
</feature>
<organism evidence="2 3">
    <name type="scientific">Ichthyophthirius multifiliis</name>
    <name type="common">White spot disease agent</name>
    <name type="synonym">Ich</name>
    <dbReference type="NCBI Taxonomy" id="5932"/>
    <lineage>
        <taxon>Eukaryota</taxon>
        <taxon>Sar</taxon>
        <taxon>Alveolata</taxon>
        <taxon>Ciliophora</taxon>
        <taxon>Intramacronucleata</taxon>
        <taxon>Oligohymenophorea</taxon>
        <taxon>Hymenostomatida</taxon>
        <taxon>Ophryoglenina</taxon>
        <taxon>Ichthyophthirius</taxon>
    </lineage>
</organism>
<dbReference type="InParanoid" id="G0QLF1"/>
<dbReference type="Proteomes" id="UP000008983">
    <property type="component" value="Unassembled WGS sequence"/>
</dbReference>
<dbReference type="EMBL" id="GL983253">
    <property type="protein sequence ID" value="EGR33945.1"/>
    <property type="molecule type" value="Genomic_DNA"/>
</dbReference>
<evidence type="ECO:0008006" key="4">
    <source>
        <dbReference type="Google" id="ProtNLM"/>
    </source>
</evidence>
<proteinExistence type="predicted"/>
<dbReference type="GeneID" id="14910134"/>
<dbReference type="RefSeq" id="XP_004039249.1">
    <property type="nucleotide sequence ID" value="XM_004039201.1"/>
</dbReference>
<name>G0QLF1_ICHMU</name>
<keyword evidence="1" id="KW-1133">Transmembrane helix</keyword>
<keyword evidence="1" id="KW-0472">Membrane</keyword>
<protein>
    <recommendedName>
        <fullName evidence="4">Transmembrane protein</fullName>
    </recommendedName>
</protein>
<evidence type="ECO:0000313" key="3">
    <source>
        <dbReference type="Proteomes" id="UP000008983"/>
    </source>
</evidence>
<keyword evidence="3" id="KW-1185">Reference proteome</keyword>